<dbReference type="VEuPathDB" id="FungiDB:PC9H_003259"/>
<dbReference type="RefSeq" id="XP_036634325.1">
    <property type="nucleotide sequence ID" value="XM_036772852.1"/>
</dbReference>
<proteinExistence type="predicted"/>
<organism evidence="2 3">
    <name type="scientific">Pleurotus ostreatus</name>
    <name type="common">Oyster mushroom</name>
    <name type="synonym">White-rot fungus</name>
    <dbReference type="NCBI Taxonomy" id="5322"/>
    <lineage>
        <taxon>Eukaryota</taxon>
        <taxon>Fungi</taxon>
        <taxon>Dikarya</taxon>
        <taxon>Basidiomycota</taxon>
        <taxon>Agaricomycotina</taxon>
        <taxon>Agaricomycetes</taxon>
        <taxon>Agaricomycetidae</taxon>
        <taxon>Agaricales</taxon>
        <taxon>Pleurotineae</taxon>
        <taxon>Pleurotaceae</taxon>
        <taxon>Pleurotus</taxon>
    </lineage>
</organism>
<keyword evidence="3" id="KW-1185">Reference proteome</keyword>
<feature type="region of interest" description="Disordered" evidence="1">
    <location>
        <begin position="1"/>
        <end position="27"/>
    </location>
</feature>
<feature type="region of interest" description="Disordered" evidence="1">
    <location>
        <begin position="156"/>
        <end position="178"/>
    </location>
</feature>
<accession>A0A8H7A264</accession>
<gene>
    <name evidence="2" type="ORF">PC9H_003259</name>
</gene>
<evidence type="ECO:0000313" key="3">
    <source>
        <dbReference type="Proteomes" id="UP000623687"/>
    </source>
</evidence>
<dbReference type="GeneID" id="59373077"/>
<dbReference type="EMBL" id="JACETU010000002">
    <property type="protein sequence ID" value="KAF7436426.1"/>
    <property type="molecule type" value="Genomic_DNA"/>
</dbReference>
<sequence>MGCFPSKQDDGRALARSSRGPISHQTQIPIQSLHDADTESVVFTAGRPSFGFTTMPHSATIAAAPPRKSLGAQPGKTRPMLPAHLQLNPNPPSSPTGFGQMQQIDLNGRPSLSRTRPFGPTPASAGATMGAGAKPKVSFAAQMLLKEREREMMWESNGASGGAAPPMTAPPTRETFGR</sequence>
<protein>
    <submittedName>
        <fullName evidence="2">Uncharacterized protein</fullName>
    </submittedName>
</protein>
<dbReference type="OrthoDB" id="2911927at2759"/>
<evidence type="ECO:0000256" key="1">
    <source>
        <dbReference type="SAM" id="MobiDB-lite"/>
    </source>
</evidence>
<dbReference type="Proteomes" id="UP000623687">
    <property type="component" value="Unassembled WGS sequence"/>
</dbReference>
<evidence type="ECO:0000313" key="2">
    <source>
        <dbReference type="EMBL" id="KAF7436426.1"/>
    </source>
</evidence>
<reference evidence="2" key="1">
    <citation type="submission" date="2019-07" db="EMBL/GenBank/DDBJ databases">
        <authorList>
            <person name="Palmer J.M."/>
        </authorList>
    </citation>
    <scope>NUCLEOTIDE SEQUENCE</scope>
    <source>
        <strain evidence="2">PC9</strain>
    </source>
</reference>
<name>A0A8H7A264_PLEOS</name>
<dbReference type="AlphaFoldDB" id="A0A8H7A264"/>
<comment type="caution">
    <text evidence="2">The sequence shown here is derived from an EMBL/GenBank/DDBJ whole genome shotgun (WGS) entry which is preliminary data.</text>
</comment>